<organism evidence="1 2">
    <name type="scientific">Nicotiana tabacum</name>
    <name type="common">Common tobacco</name>
    <dbReference type="NCBI Taxonomy" id="4097"/>
    <lineage>
        <taxon>Eukaryota</taxon>
        <taxon>Viridiplantae</taxon>
        <taxon>Streptophyta</taxon>
        <taxon>Embryophyta</taxon>
        <taxon>Tracheophyta</taxon>
        <taxon>Spermatophyta</taxon>
        <taxon>Magnoliopsida</taxon>
        <taxon>eudicotyledons</taxon>
        <taxon>Gunneridae</taxon>
        <taxon>Pentapetalae</taxon>
        <taxon>asterids</taxon>
        <taxon>lamiids</taxon>
        <taxon>Solanales</taxon>
        <taxon>Solanaceae</taxon>
        <taxon>Nicotianoideae</taxon>
        <taxon>Nicotianeae</taxon>
        <taxon>Nicotiana</taxon>
    </lineage>
</organism>
<reference evidence="2" key="1">
    <citation type="submission" date="2025-08" db="UniProtKB">
        <authorList>
            <consortium name="RefSeq"/>
        </authorList>
    </citation>
    <scope>IDENTIFICATION</scope>
    <source>
        <tissue evidence="2">Leaf</tissue>
    </source>
</reference>
<dbReference type="RefSeq" id="XP_075104629.1">
    <property type="nucleotide sequence ID" value="XM_075248528.1"/>
</dbReference>
<evidence type="ECO:0000313" key="2">
    <source>
        <dbReference type="RefSeq" id="XP_075104629.1"/>
    </source>
</evidence>
<protein>
    <submittedName>
        <fullName evidence="2">Uncharacterized protein LOC142178806</fullName>
    </submittedName>
</protein>
<dbReference type="Proteomes" id="UP000790787">
    <property type="component" value="Unplaced"/>
</dbReference>
<gene>
    <name evidence="2" type="primary">LOC142178806</name>
</gene>
<sequence length="109" mass="12973">MEYLEYKFSDETYEVDVDLKLNTQVIPRRGSFKYLGSIIQGNRKIDDEVSHRIGARWMKWRLASCVLCDKKMPPRPKGKFYIVVVRPTMLYEAEYWPVKNSHVQRMKVA</sequence>
<evidence type="ECO:0000313" key="1">
    <source>
        <dbReference type="Proteomes" id="UP000790787"/>
    </source>
</evidence>
<proteinExistence type="predicted"/>
<name>A0AC58U5J0_TOBAC</name>
<keyword evidence="1" id="KW-1185">Reference proteome</keyword>
<accession>A0AC58U5J0</accession>